<evidence type="ECO:0000256" key="3">
    <source>
        <dbReference type="ARBA" id="ARBA00022982"/>
    </source>
</evidence>
<dbReference type="InterPro" id="IPR001094">
    <property type="entry name" value="Flavdoxin-like"/>
</dbReference>
<dbReference type="GeneID" id="72998439"/>
<dbReference type="Proteomes" id="UP000077748">
    <property type="component" value="Chromosome"/>
</dbReference>
<dbReference type="PRINTS" id="PR00369">
    <property type="entry name" value="FLAVODOXIN"/>
</dbReference>
<dbReference type="InterPro" id="IPR029039">
    <property type="entry name" value="Flavoprotein-like_sf"/>
</dbReference>
<dbReference type="STRING" id="53408.A9C11_27830"/>
<protein>
    <submittedName>
        <fullName evidence="4">Nitric oxide synthase</fullName>
    </submittedName>
</protein>
<dbReference type="PROSITE" id="PS50902">
    <property type="entry name" value="FLAVODOXIN_LIKE"/>
    <property type="match status" value="1"/>
</dbReference>
<gene>
    <name evidence="4" type="ORF">A9C11_27830</name>
</gene>
<keyword evidence="3" id="KW-0249">Electron transport</keyword>
<dbReference type="Gene3D" id="3.40.50.360">
    <property type="match status" value="1"/>
</dbReference>
<dbReference type="SUPFAM" id="SSF52218">
    <property type="entry name" value="Flavoproteins"/>
    <property type="match status" value="1"/>
</dbReference>
<dbReference type="PANTHER" id="PTHR19384:SF17">
    <property type="entry name" value="NADPH--CYTOCHROME P450 REDUCTASE"/>
    <property type="match status" value="1"/>
</dbReference>
<keyword evidence="2" id="KW-0288">FMN</keyword>
<reference evidence="4 5" key="1">
    <citation type="submission" date="2016-05" db="EMBL/GenBank/DDBJ databases">
        <title>Genome Sequence of Pseudomonas citronellolis Strain SJTE-3, an Estrogens and Persistent Organic Pollutants degradation strain.</title>
        <authorList>
            <person name="Liang R."/>
        </authorList>
    </citation>
    <scope>NUCLEOTIDE SEQUENCE [LARGE SCALE GENOMIC DNA]</scope>
    <source>
        <strain evidence="4 5">SJTE-3</strain>
    </source>
</reference>
<dbReference type="AlphaFoldDB" id="A0A127N000"/>
<dbReference type="GO" id="GO:0010181">
    <property type="term" value="F:FMN binding"/>
    <property type="evidence" value="ECO:0007669"/>
    <property type="project" value="InterPro"/>
</dbReference>
<dbReference type="EMBL" id="CP015878">
    <property type="protein sequence ID" value="ANI17561.1"/>
    <property type="molecule type" value="Genomic_DNA"/>
</dbReference>
<dbReference type="GO" id="GO:0050660">
    <property type="term" value="F:flavin adenine dinucleotide binding"/>
    <property type="evidence" value="ECO:0007669"/>
    <property type="project" value="TreeGrafter"/>
</dbReference>
<dbReference type="GO" id="GO:0016655">
    <property type="term" value="F:oxidoreductase activity, acting on NAD(P)H, quinone or similar compound as acceptor"/>
    <property type="evidence" value="ECO:0007669"/>
    <property type="project" value="UniProtKB-ARBA"/>
</dbReference>
<name>A0A127N000_9PSED</name>
<dbReference type="InterPro" id="IPR008254">
    <property type="entry name" value="Flavodoxin/NO_synth"/>
</dbReference>
<evidence type="ECO:0000313" key="4">
    <source>
        <dbReference type="EMBL" id="ANI17561.1"/>
    </source>
</evidence>
<dbReference type="Pfam" id="PF00258">
    <property type="entry name" value="Flavodoxin_1"/>
    <property type="match status" value="1"/>
</dbReference>
<dbReference type="GO" id="GO:0005829">
    <property type="term" value="C:cytosol"/>
    <property type="evidence" value="ECO:0007669"/>
    <property type="project" value="TreeGrafter"/>
</dbReference>
<accession>A0A127N000</accession>
<dbReference type="GO" id="GO:0003958">
    <property type="term" value="F:NADPH-hemoprotein reductase activity"/>
    <property type="evidence" value="ECO:0007669"/>
    <property type="project" value="TreeGrafter"/>
</dbReference>
<dbReference type="KEGG" id="pcq:PcP3B5_54800"/>
<keyword evidence="3" id="KW-0813">Transport</keyword>
<dbReference type="PANTHER" id="PTHR19384">
    <property type="entry name" value="NITRIC OXIDE SYNTHASE-RELATED"/>
    <property type="match status" value="1"/>
</dbReference>
<dbReference type="RefSeq" id="WP_043318658.1">
    <property type="nucleotide sequence ID" value="NZ_CP014158.1"/>
</dbReference>
<sequence length="146" mass="15406">MNILILFGTETGNAEMVADDLADALGADYPTQVRDMAAFDPATLNPQDFHVIVCSTYGDGELPNSAQPFHAALQGQRPDLAGLRFATFGLGDSFYETFNRGSRIIADALVELGAQQVGEHGQHDASSGELPGDAALAWAKGLLGQI</sequence>
<organism evidence="4 5">
    <name type="scientific">Pseudomonas citronellolis</name>
    <dbReference type="NCBI Taxonomy" id="53408"/>
    <lineage>
        <taxon>Bacteria</taxon>
        <taxon>Pseudomonadati</taxon>
        <taxon>Pseudomonadota</taxon>
        <taxon>Gammaproteobacteria</taxon>
        <taxon>Pseudomonadales</taxon>
        <taxon>Pseudomonadaceae</taxon>
        <taxon>Pseudomonas</taxon>
    </lineage>
</organism>
<proteinExistence type="predicted"/>
<evidence type="ECO:0000256" key="2">
    <source>
        <dbReference type="ARBA" id="ARBA00022643"/>
    </source>
</evidence>
<evidence type="ECO:0000256" key="1">
    <source>
        <dbReference type="ARBA" id="ARBA00022630"/>
    </source>
</evidence>
<keyword evidence="1" id="KW-0285">Flavoprotein</keyword>
<evidence type="ECO:0000313" key="5">
    <source>
        <dbReference type="Proteomes" id="UP000077748"/>
    </source>
</evidence>